<keyword evidence="4" id="KW-1185">Reference proteome</keyword>
<reference evidence="3 4" key="1">
    <citation type="journal article" date="2022" name="Allergy">
        <title>Genome assembly and annotation of Periplaneta americana reveal a comprehensive cockroach allergen profile.</title>
        <authorList>
            <person name="Wang L."/>
            <person name="Xiong Q."/>
            <person name="Saelim N."/>
            <person name="Wang L."/>
            <person name="Nong W."/>
            <person name="Wan A.T."/>
            <person name="Shi M."/>
            <person name="Liu X."/>
            <person name="Cao Q."/>
            <person name="Hui J.H.L."/>
            <person name="Sookrung N."/>
            <person name="Leung T.F."/>
            <person name="Tungtrongchitr A."/>
            <person name="Tsui S.K.W."/>
        </authorList>
    </citation>
    <scope>NUCLEOTIDE SEQUENCE [LARGE SCALE GENOMIC DNA]</scope>
    <source>
        <strain evidence="3">PWHHKU_190912</strain>
    </source>
</reference>
<dbReference type="InterPro" id="IPR051634">
    <property type="entry name" value="Extended_Synaptotagmin"/>
</dbReference>
<dbReference type="PANTHER" id="PTHR45761">
    <property type="entry name" value="EXTENDED SYNAPTOTAGMIN-LIKE PROTEIN 2, ISOFORM C"/>
    <property type="match status" value="1"/>
</dbReference>
<dbReference type="InterPro" id="IPR037749">
    <property type="entry name" value="Ext_Synaptotagmin_C2B"/>
</dbReference>
<dbReference type="InterPro" id="IPR035892">
    <property type="entry name" value="C2_domain_sf"/>
</dbReference>
<evidence type="ECO:0000259" key="2">
    <source>
        <dbReference type="PROSITE" id="PS50004"/>
    </source>
</evidence>
<dbReference type="InterPro" id="IPR000008">
    <property type="entry name" value="C2_dom"/>
</dbReference>
<feature type="domain" description="C2" evidence="2">
    <location>
        <begin position="329"/>
        <end position="452"/>
    </location>
</feature>
<dbReference type="PROSITE" id="PS50004">
    <property type="entry name" value="C2"/>
    <property type="match status" value="2"/>
</dbReference>
<sequence length="462" mass="51239">CFCCCCQFEVEELKGQKLAAVLYDKDTTGQDDFLGRATVDVSGVAKNGQVDLWVTLEGVKSGMVHLRMTWLTLSSSLADLKAAIAETQLLRLTSMSTGLLMVFVDSAKNLPNARPTKKPDPYVQLSLGKQQEITNVQYRTGDPVFEQGFTFLVNNPDSDTLHLKVMDQKTTQEIGYFVFNLISLVDKPDLQVDSQPYRLIKSGPDSKINISLQMRILKYEGPKEDKDEEEGEEKESQEEPTEPATLTRGSSVKKPDSPTNTVPPAPDSPARISKQESKDSVQSGSSSSIQQPVEELITITKAPPGVDSPPLGDLRNRAPSSTSSAGEAGLGRIQLTLRYSVQRQRLVVVVHKIANLPLRDPTNIPDPYVKLYLLPERAKDSKRKTETMKDNCNPVYDETFEYILSQGELNTRHLEVSVVTRKGWFSSQSPVMGQAVINLGEQDLSKAMTCWFDLQPESPRDV</sequence>
<dbReference type="Proteomes" id="UP001148838">
    <property type="component" value="Unassembled WGS sequence"/>
</dbReference>
<gene>
    <name evidence="3" type="ORF">ANN_07565</name>
</gene>
<feature type="region of interest" description="Disordered" evidence="1">
    <location>
        <begin position="220"/>
        <end position="327"/>
    </location>
</feature>
<feature type="compositionally biased region" description="Low complexity" evidence="1">
    <location>
        <begin position="280"/>
        <end position="291"/>
    </location>
</feature>
<feature type="non-terminal residue" evidence="3">
    <location>
        <position position="1"/>
    </location>
</feature>
<dbReference type="EMBL" id="JAJSOF020000017">
    <property type="protein sequence ID" value="KAJ4439441.1"/>
    <property type="molecule type" value="Genomic_DNA"/>
</dbReference>
<feature type="compositionally biased region" description="Acidic residues" evidence="1">
    <location>
        <begin position="226"/>
        <end position="241"/>
    </location>
</feature>
<dbReference type="CDD" id="cd04050">
    <property type="entry name" value="C2B_Synaptotagmin-like"/>
    <property type="match status" value="1"/>
</dbReference>
<evidence type="ECO:0000313" key="3">
    <source>
        <dbReference type="EMBL" id="KAJ4439441.1"/>
    </source>
</evidence>
<feature type="domain" description="C2" evidence="2">
    <location>
        <begin position="81"/>
        <end position="201"/>
    </location>
</feature>
<accession>A0ABQ8T0C4</accession>
<dbReference type="SMART" id="SM00239">
    <property type="entry name" value="C2"/>
    <property type="match status" value="2"/>
</dbReference>
<dbReference type="Pfam" id="PF00168">
    <property type="entry name" value="C2"/>
    <property type="match status" value="3"/>
</dbReference>
<proteinExistence type="predicted"/>
<evidence type="ECO:0000313" key="4">
    <source>
        <dbReference type="Proteomes" id="UP001148838"/>
    </source>
</evidence>
<dbReference type="CDD" id="cd04030">
    <property type="entry name" value="C2C_KIAA1228"/>
    <property type="match status" value="1"/>
</dbReference>
<dbReference type="PANTHER" id="PTHR45761:SF1">
    <property type="entry name" value="EXTENDED SYNAPTOTAGMIN-LIKE PROTEIN 2, ISOFORM C"/>
    <property type="match status" value="1"/>
</dbReference>
<dbReference type="SUPFAM" id="SSF49562">
    <property type="entry name" value="C2 domain (Calcium/lipid-binding domain, CaLB)"/>
    <property type="match status" value="3"/>
</dbReference>
<evidence type="ECO:0000256" key="1">
    <source>
        <dbReference type="SAM" id="MobiDB-lite"/>
    </source>
</evidence>
<protein>
    <recommendedName>
        <fullName evidence="2">C2 domain-containing protein</fullName>
    </recommendedName>
</protein>
<dbReference type="Gene3D" id="2.60.40.150">
    <property type="entry name" value="C2 domain"/>
    <property type="match status" value="3"/>
</dbReference>
<comment type="caution">
    <text evidence="3">The sequence shown here is derived from an EMBL/GenBank/DDBJ whole genome shotgun (WGS) entry which is preliminary data.</text>
</comment>
<dbReference type="InterPro" id="IPR037752">
    <property type="entry name" value="C2C_KIAA1228"/>
</dbReference>
<name>A0ABQ8T0C4_PERAM</name>
<organism evidence="3 4">
    <name type="scientific">Periplaneta americana</name>
    <name type="common">American cockroach</name>
    <name type="synonym">Blatta americana</name>
    <dbReference type="NCBI Taxonomy" id="6978"/>
    <lineage>
        <taxon>Eukaryota</taxon>
        <taxon>Metazoa</taxon>
        <taxon>Ecdysozoa</taxon>
        <taxon>Arthropoda</taxon>
        <taxon>Hexapoda</taxon>
        <taxon>Insecta</taxon>
        <taxon>Pterygota</taxon>
        <taxon>Neoptera</taxon>
        <taxon>Polyneoptera</taxon>
        <taxon>Dictyoptera</taxon>
        <taxon>Blattodea</taxon>
        <taxon>Blattoidea</taxon>
        <taxon>Blattidae</taxon>
        <taxon>Blattinae</taxon>
        <taxon>Periplaneta</taxon>
    </lineage>
</organism>